<comment type="subcellular location">
    <subcellularLocation>
        <location evidence="1">Cell inner membrane</location>
    </subcellularLocation>
</comment>
<protein>
    <submittedName>
        <fullName evidence="7">Unannotated protein</fullName>
    </submittedName>
</protein>
<reference evidence="7" key="1">
    <citation type="submission" date="2020-05" db="EMBL/GenBank/DDBJ databases">
        <authorList>
            <person name="Chiriac C."/>
            <person name="Salcher M."/>
            <person name="Ghai R."/>
            <person name="Kavagutti S V."/>
        </authorList>
    </citation>
    <scope>NUCLEOTIDE SEQUENCE</scope>
</reference>
<name>A0A6J6J291_9ZZZZ</name>
<dbReference type="EMBL" id="CAEZVB010000106">
    <property type="protein sequence ID" value="CAB4630858.1"/>
    <property type="molecule type" value="Genomic_DNA"/>
</dbReference>
<keyword evidence="6" id="KW-0012">Acyltransferase</keyword>
<evidence type="ECO:0000256" key="5">
    <source>
        <dbReference type="ARBA" id="ARBA00023136"/>
    </source>
</evidence>
<evidence type="ECO:0000256" key="6">
    <source>
        <dbReference type="ARBA" id="ARBA00023315"/>
    </source>
</evidence>
<dbReference type="GO" id="GO:0016746">
    <property type="term" value="F:acyltransferase activity"/>
    <property type="evidence" value="ECO:0007669"/>
    <property type="project" value="UniProtKB-KW"/>
</dbReference>
<gene>
    <name evidence="7" type="ORF">UFOPK1908_01453</name>
</gene>
<dbReference type="CDD" id="cd07984">
    <property type="entry name" value="LPLAT_LABLAT-like"/>
    <property type="match status" value="1"/>
</dbReference>
<dbReference type="GO" id="GO:0008610">
    <property type="term" value="P:lipid biosynthetic process"/>
    <property type="evidence" value="ECO:0007669"/>
    <property type="project" value="UniProtKB-ARBA"/>
</dbReference>
<proteinExistence type="predicted"/>
<keyword evidence="5" id="KW-0472">Membrane</keyword>
<dbReference type="PANTHER" id="PTHR30606">
    <property type="entry name" value="LIPID A BIOSYNTHESIS LAUROYL ACYLTRANSFERASE"/>
    <property type="match status" value="1"/>
</dbReference>
<dbReference type="InterPro" id="IPR004960">
    <property type="entry name" value="LipA_acyltrans"/>
</dbReference>
<dbReference type="AlphaFoldDB" id="A0A6J6J291"/>
<keyword evidence="3" id="KW-0997">Cell inner membrane</keyword>
<evidence type="ECO:0000256" key="4">
    <source>
        <dbReference type="ARBA" id="ARBA00022679"/>
    </source>
</evidence>
<accession>A0A6J6J291</accession>
<keyword evidence="4" id="KW-0808">Transferase</keyword>
<sequence>MSGHLRDRLTAAGFRAAWFGIRHLPESWSRVAFNRIADRTYRKNGRGVQQLRVNLMQVNSSLDSVELEDLVHAGMRSYLRYWVEAFRLPAWSADRVKEDFLLDNPELLDEQVAAGKGVILVPGHLANWDLGGAWAAERYNGFTTVAERLKPESVFDQFVKYRETLGMSVLGLGDPDVIRSLARVLKSGGLVALLGDRDLGGNGIEVNLLGAKARIPAGPALLSLMTGAPIVVIGLWFDADKCRGHVYSPILGNTENERNHELQILTQMVADNLSHAIAAHPQDWHVLQKVWL</sequence>
<keyword evidence="2" id="KW-1003">Cell membrane</keyword>
<evidence type="ECO:0000313" key="7">
    <source>
        <dbReference type="EMBL" id="CAB4630858.1"/>
    </source>
</evidence>
<evidence type="ECO:0000256" key="3">
    <source>
        <dbReference type="ARBA" id="ARBA00022519"/>
    </source>
</evidence>
<dbReference type="GO" id="GO:0005886">
    <property type="term" value="C:plasma membrane"/>
    <property type="evidence" value="ECO:0007669"/>
    <property type="project" value="UniProtKB-SubCell"/>
</dbReference>
<dbReference type="Pfam" id="PF03279">
    <property type="entry name" value="Lip_A_acyltrans"/>
    <property type="match status" value="1"/>
</dbReference>
<organism evidence="7">
    <name type="scientific">freshwater metagenome</name>
    <dbReference type="NCBI Taxonomy" id="449393"/>
    <lineage>
        <taxon>unclassified sequences</taxon>
        <taxon>metagenomes</taxon>
        <taxon>ecological metagenomes</taxon>
    </lineage>
</organism>
<dbReference type="NCBIfam" id="NF005919">
    <property type="entry name" value="PRK07920.1"/>
    <property type="match status" value="1"/>
</dbReference>
<evidence type="ECO:0000256" key="1">
    <source>
        <dbReference type="ARBA" id="ARBA00004533"/>
    </source>
</evidence>
<dbReference type="PANTHER" id="PTHR30606:SF10">
    <property type="entry name" value="PHOSPHATIDYLINOSITOL MANNOSIDE ACYLTRANSFERASE"/>
    <property type="match status" value="1"/>
</dbReference>
<evidence type="ECO:0000256" key="2">
    <source>
        <dbReference type="ARBA" id="ARBA00022475"/>
    </source>
</evidence>
<dbReference type="GO" id="GO:1901137">
    <property type="term" value="P:carbohydrate derivative biosynthetic process"/>
    <property type="evidence" value="ECO:0007669"/>
    <property type="project" value="UniProtKB-ARBA"/>
</dbReference>